<keyword evidence="1" id="KW-0812">Transmembrane</keyword>
<evidence type="ECO:0000313" key="2">
    <source>
        <dbReference type="EMBL" id="KXN70977.1"/>
    </source>
</evidence>
<evidence type="ECO:0000313" key="3">
    <source>
        <dbReference type="Proteomes" id="UP000070444"/>
    </source>
</evidence>
<sequence>MTSIVPLKLNISLNIIFISLYALFKDNIILTASEKEKGIVFAIITQFALVYEFLKLVVTSEDLTNVCVASIYLTTILVSLVLYCRWPELFDRFRKFNFGFSTLYVVLALSNSQIVKLSLCIILGILADYSNYGNSYYFVIIASNTIYSFFMMQGLILLNFTLVPSGEEVSVLIGLIAVGTVTVVLSLIAVILQLRIAIRSNVDGYSAIEIDDIEEGTPPNLI</sequence>
<organism evidence="2 3">
    <name type="scientific">Conidiobolus coronatus (strain ATCC 28846 / CBS 209.66 / NRRL 28638)</name>
    <name type="common">Delacroixia coronata</name>
    <dbReference type="NCBI Taxonomy" id="796925"/>
    <lineage>
        <taxon>Eukaryota</taxon>
        <taxon>Fungi</taxon>
        <taxon>Fungi incertae sedis</taxon>
        <taxon>Zoopagomycota</taxon>
        <taxon>Entomophthoromycotina</taxon>
        <taxon>Entomophthoromycetes</taxon>
        <taxon>Entomophthorales</taxon>
        <taxon>Ancylistaceae</taxon>
        <taxon>Conidiobolus</taxon>
    </lineage>
</organism>
<name>A0A137P7I1_CONC2</name>
<feature type="transmembrane region" description="Helical" evidence="1">
    <location>
        <begin position="169"/>
        <end position="192"/>
    </location>
</feature>
<dbReference type="EMBL" id="KQ964488">
    <property type="protein sequence ID" value="KXN70977.1"/>
    <property type="molecule type" value="Genomic_DNA"/>
</dbReference>
<proteinExistence type="predicted"/>
<feature type="non-terminal residue" evidence="2">
    <location>
        <position position="222"/>
    </location>
</feature>
<keyword evidence="3" id="KW-1185">Reference proteome</keyword>
<protein>
    <submittedName>
        <fullName evidence="2">Uncharacterized protein</fullName>
    </submittedName>
</protein>
<accession>A0A137P7I1</accession>
<keyword evidence="1" id="KW-0472">Membrane</keyword>
<evidence type="ECO:0000256" key="1">
    <source>
        <dbReference type="SAM" id="Phobius"/>
    </source>
</evidence>
<feature type="transmembrane region" description="Helical" evidence="1">
    <location>
        <begin position="65"/>
        <end position="83"/>
    </location>
</feature>
<feature type="transmembrane region" description="Helical" evidence="1">
    <location>
        <begin position="7"/>
        <end position="24"/>
    </location>
</feature>
<reference evidence="2 3" key="1">
    <citation type="journal article" date="2015" name="Genome Biol. Evol.">
        <title>Phylogenomic analyses indicate that early fungi evolved digesting cell walls of algal ancestors of land plants.</title>
        <authorList>
            <person name="Chang Y."/>
            <person name="Wang S."/>
            <person name="Sekimoto S."/>
            <person name="Aerts A.L."/>
            <person name="Choi C."/>
            <person name="Clum A."/>
            <person name="LaButti K.M."/>
            <person name="Lindquist E.A."/>
            <person name="Yee Ngan C."/>
            <person name="Ohm R.A."/>
            <person name="Salamov A.A."/>
            <person name="Grigoriev I.V."/>
            <person name="Spatafora J.W."/>
            <person name="Berbee M.L."/>
        </authorList>
    </citation>
    <scope>NUCLEOTIDE SEQUENCE [LARGE SCALE GENOMIC DNA]</scope>
    <source>
        <strain evidence="2 3">NRRL 28638</strain>
    </source>
</reference>
<feature type="transmembrane region" description="Helical" evidence="1">
    <location>
        <begin position="39"/>
        <end position="58"/>
    </location>
</feature>
<gene>
    <name evidence="2" type="ORF">CONCODRAFT_78596</name>
</gene>
<keyword evidence="1" id="KW-1133">Transmembrane helix</keyword>
<dbReference type="Proteomes" id="UP000070444">
    <property type="component" value="Unassembled WGS sequence"/>
</dbReference>
<feature type="transmembrane region" description="Helical" evidence="1">
    <location>
        <begin position="138"/>
        <end position="163"/>
    </location>
</feature>
<dbReference type="AlphaFoldDB" id="A0A137P7I1"/>
<feature type="transmembrane region" description="Helical" evidence="1">
    <location>
        <begin position="103"/>
        <end position="126"/>
    </location>
</feature>